<evidence type="ECO:0000256" key="10">
    <source>
        <dbReference type="PROSITE-ProRule" id="PRU10141"/>
    </source>
</evidence>
<dbReference type="SUPFAM" id="SSF50729">
    <property type="entry name" value="PH domain-like"/>
    <property type="match status" value="1"/>
</dbReference>
<comment type="catalytic activity">
    <reaction evidence="8">
        <text>L-threonyl-[protein] + ATP = O-phospho-L-threonyl-[protein] + ADP + H(+)</text>
        <dbReference type="Rhea" id="RHEA:46608"/>
        <dbReference type="Rhea" id="RHEA-COMP:11060"/>
        <dbReference type="Rhea" id="RHEA-COMP:11605"/>
        <dbReference type="ChEBI" id="CHEBI:15378"/>
        <dbReference type="ChEBI" id="CHEBI:30013"/>
        <dbReference type="ChEBI" id="CHEBI:30616"/>
        <dbReference type="ChEBI" id="CHEBI:61977"/>
        <dbReference type="ChEBI" id="CHEBI:456216"/>
        <dbReference type="EC" id="2.7.11.1"/>
    </reaction>
</comment>
<evidence type="ECO:0000259" key="13">
    <source>
        <dbReference type="PROSITE" id="PS50011"/>
    </source>
</evidence>
<dbReference type="Gene3D" id="1.10.510.10">
    <property type="entry name" value="Transferase(Phosphotransferase) domain 1"/>
    <property type="match status" value="1"/>
</dbReference>
<dbReference type="EMBL" id="CYKH01000145">
    <property type="protein sequence ID" value="CUE73253.1"/>
    <property type="molecule type" value="Genomic_DNA"/>
</dbReference>
<organism evidence="14 15">
    <name type="scientific">Bodo saltans</name>
    <name type="common">Flagellated protozoan</name>
    <dbReference type="NCBI Taxonomy" id="75058"/>
    <lineage>
        <taxon>Eukaryota</taxon>
        <taxon>Discoba</taxon>
        <taxon>Euglenozoa</taxon>
        <taxon>Kinetoplastea</taxon>
        <taxon>Metakinetoplastina</taxon>
        <taxon>Eubodonida</taxon>
        <taxon>Bodonidae</taxon>
        <taxon>Bodo</taxon>
    </lineage>
</organism>
<evidence type="ECO:0000259" key="12">
    <source>
        <dbReference type="PROSITE" id="PS50003"/>
    </source>
</evidence>
<name>A0A0S4IMB7_BODSA</name>
<dbReference type="Gene3D" id="3.30.200.20">
    <property type="entry name" value="Phosphorylase Kinase, domain 1"/>
    <property type="match status" value="1"/>
</dbReference>
<dbReference type="InterPro" id="IPR000719">
    <property type="entry name" value="Prot_kinase_dom"/>
</dbReference>
<evidence type="ECO:0000256" key="6">
    <source>
        <dbReference type="ARBA" id="ARBA00022777"/>
    </source>
</evidence>
<dbReference type="GO" id="GO:0004674">
    <property type="term" value="F:protein serine/threonine kinase activity"/>
    <property type="evidence" value="ECO:0007669"/>
    <property type="project" value="UniProtKB-KW"/>
</dbReference>
<proteinExistence type="inferred from homology"/>
<dbReference type="SUPFAM" id="SSF56112">
    <property type="entry name" value="Protein kinase-like (PK-like)"/>
    <property type="match status" value="1"/>
</dbReference>
<dbReference type="Proteomes" id="UP000051952">
    <property type="component" value="Unassembled WGS sequence"/>
</dbReference>
<keyword evidence="4" id="KW-0808">Transferase</keyword>
<keyword evidence="3 11" id="KW-0723">Serine/threonine-protein kinase</keyword>
<dbReference type="FunFam" id="3.30.200.20:FF:000097">
    <property type="entry name" value="Probable serine/threonine-protein kinase nek1"/>
    <property type="match status" value="1"/>
</dbReference>
<dbReference type="PROSITE" id="PS50011">
    <property type="entry name" value="PROTEIN_KINASE_DOM"/>
    <property type="match status" value="1"/>
</dbReference>
<dbReference type="AlphaFoldDB" id="A0A0S4IMB7"/>
<dbReference type="Pfam" id="PF00169">
    <property type="entry name" value="PH"/>
    <property type="match status" value="1"/>
</dbReference>
<sequence>MTDVMMPTSSEQGAKQDKMFEHVVGSPGDKNCKYEKVRVLGSGSFGEAWLVKRVADGQLLVAKRMDLSQMSAKDQKYVEAEIQCLASCSHFAIIKYMEDFTEDNFMLIIMEYADAGDLNMQIKQRAAEGYRYFEEHEVGYTFVQLAMSVDHIHRRRMLHRDIKGANVMLMTNGLIKLGDFGFSHQYEDSVSDQVASTFCGTPYYLAPELWRRQRYSKKADVWAMGILLYEMMALKRPFMGQGMRALMECVLSGNIPPLPTKFSSDLRAVCLAMLNPDPNQRPSIAELFAMPQMVKLLRDFEKSAQASPLINDELKKQIQDNINEIRETKADDSSTTHVGHVGDVQTAVQYEGNVRKESSKQWKDRYLQLRDGNLVISIKKGDKEAKPLPVTCVASVVPIPFHAAKLDGVFAINTTDQKTMWMQAPSRAVAYEWIHKIQQAMGVA</sequence>
<evidence type="ECO:0000313" key="15">
    <source>
        <dbReference type="Proteomes" id="UP000051952"/>
    </source>
</evidence>
<dbReference type="FunFam" id="1.10.510.10:FF:000535">
    <property type="entry name" value="Serine/threonine-protein kinase a"/>
    <property type="match status" value="1"/>
</dbReference>
<feature type="binding site" evidence="10">
    <location>
        <position position="63"/>
    </location>
    <ligand>
        <name>ATP</name>
        <dbReference type="ChEBI" id="CHEBI:30616"/>
    </ligand>
</feature>
<dbReference type="VEuPathDB" id="TriTrypDB:BSAL_54990"/>
<protein>
    <recommendedName>
        <fullName evidence="2">non-specific serine/threonine protein kinase</fullName>
        <ecNumber evidence="2">2.7.11.1</ecNumber>
    </recommendedName>
</protein>
<gene>
    <name evidence="14" type="ORF">BSAL_54990</name>
</gene>
<dbReference type="PANTHER" id="PTHR44899">
    <property type="entry name" value="CAMK FAMILY PROTEIN KINASE"/>
    <property type="match status" value="1"/>
</dbReference>
<evidence type="ECO:0000256" key="8">
    <source>
        <dbReference type="ARBA" id="ARBA00047899"/>
    </source>
</evidence>
<evidence type="ECO:0000256" key="2">
    <source>
        <dbReference type="ARBA" id="ARBA00012513"/>
    </source>
</evidence>
<dbReference type="PROSITE" id="PS00107">
    <property type="entry name" value="PROTEIN_KINASE_ATP"/>
    <property type="match status" value="1"/>
</dbReference>
<reference evidence="15" key="1">
    <citation type="submission" date="2015-09" db="EMBL/GenBank/DDBJ databases">
        <authorList>
            <consortium name="Pathogen Informatics"/>
        </authorList>
    </citation>
    <scope>NUCLEOTIDE SEQUENCE [LARGE SCALE GENOMIC DNA]</scope>
    <source>
        <strain evidence="15">Lake Konstanz</strain>
    </source>
</reference>
<dbReference type="CDD" id="cd08215">
    <property type="entry name" value="STKc_Nek"/>
    <property type="match status" value="1"/>
</dbReference>
<dbReference type="SMART" id="SM00233">
    <property type="entry name" value="PH"/>
    <property type="match status" value="1"/>
</dbReference>
<keyword evidence="7 10" id="KW-0067">ATP-binding</keyword>
<dbReference type="OrthoDB" id="248923at2759"/>
<dbReference type="Pfam" id="PF00069">
    <property type="entry name" value="Pkinase"/>
    <property type="match status" value="1"/>
</dbReference>
<keyword evidence="6 14" id="KW-0418">Kinase</keyword>
<evidence type="ECO:0000256" key="5">
    <source>
        <dbReference type="ARBA" id="ARBA00022741"/>
    </source>
</evidence>
<comment type="similarity">
    <text evidence="1">Belongs to the protein kinase superfamily. NEK Ser/Thr protein kinase family. NIMA subfamily.</text>
</comment>
<dbReference type="PROSITE" id="PS50003">
    <property type="entry name" value="PH_DOMAIN"/>
    <property type="match status" value="1"/>
</dbReference>
<dbReference type="EC" id="2.7.11.1" evidence="2"/>
<evidence type="ECO:0000256" key="1">
    <source>
        <dbReference type="ARBA" id="ARBA00010886"/>
    </source>
</evidence>
<keyword evidence="15" id="KW-1185">Reference proteome</keyword>
<dbReference type="InterPro" id="IPR008271">
    <property type="entry name" value="Ser/Thr_kinase_AS"/>
</dbReference>
<dbReference type="InterPro" id="IPR017441">
    <property type="entry name" value="Protein_kinase_ATP_BS"/>
</dbReference>
<evidence type="ECO:0000256" key="7">
    <source>
        <dbReference type="ARBA" id="ARBA00022840"/>
    </source>
</evidence>
<keyword evidence="5 10" id="KW-0547">Nucleotide-binding</keyword>
<dbReference type="Gene3D" id="2.30.29.30">
    <property type="entry name" value="Pleckstrin-homology domain (PH domain)/Phosphotyrosine-binding domain (PTB)"/>
    <property type="match status" value="1"/>
</dbReference>
<feature type="domain" description="PH" evidence="12">
    <location>
        <begin position="347"/>
        <end position="442"/>
    </location>
</feature>
<evidence type="ECO:0000256" key="4">
    <source>
        <dbReference type="ARBA" id="ARBA00022679"/>
    </source>
</evidence>
<dbReference type="InterPro" id="IPR011993">
    <property type="entry name" value="PH-like_dom_sf"/>
</dbReference>
<dbReference type="PROSITE" id="PS00108">
    <property type="entry name" value="PROTEIN_KINASE_ST"/>
    <property type="match status" value="1"/>
</dbReference>
<dbReference type="OMA" id="CLASCDH"/>
<comment type="catalytic activity">
    <reaction evidence="9">
        <text>L-seryl-[protein] + ATP = O-phospho-L-seryl-[protein] + ADP + H(+)</text>
        <dbReference type="Rhea" id="RHEA:17989"/>
        <dbReference type="Rhea" id="RHEA-COMP:9863"/>
        <dbReference type="Rhea" id="RHEA-COMP:11604"/>
        <dbReference type="ChEBI" id="CHEBI:15378"/>
        <dbReference type="ChEBI" id="CHEBI:29999"/>
        <dbReference type="ChEBI" id="CHEBI:30616"/>
        <dbReference type="ChEBI" id="CHEBI:83421"/>
        <dbReference type="ChEBI" id="CHEBI:456216"/>
        <dbReference type="EC" id="2.7.11.1"/>
    </reaction>
</comment>
<dbReference type="InterPro" id="IPR011009">
    <property type="entry name" value="Kinase-like_dom_sf"/>
</dbReference>
<dbReference type="InterPro" id="IPR001849">
    <property type="entry name" value="PH_domain"/>
</dbReference>
<dbReference type="PANTHER" id="PTHR44899:SF3">
    <property type="entry name" value="SERINE_THREONINE-PROTEIN KINASE NEK1"/>
    <property type="match status" value="1"/>
</dbReference>
<evidence type="ECO:0000256" key="11">
    <source>
        <dbReference type="RuleBase" id="RU000304"/>
    </source>
</evidence>
<dbReference type="GO" id="GO:0005524">
    <property type="term" value="F:ATP binding"/>
    <property type="evidence" value="ECO:0007669"/>
    <property type="project" value="UniProtKB-UniRule"/>
</dbReference>
<evidence type="ECO:0000313" key="14">
    <source>
        <dbReference type="EMBL" id="CUE73253.1"/>
    </source>
</evidence>
<feature type="domain" description="Protein kinase" evidence="13">
    <location>
        <begin position="34"/>
        <end position="293"/>
    </location>
</feature>
<evidence type="ECO:0000256" key="3">
    <source>
        <dbReference type="ARBA" id="ARBA00022527"/>
    </source>
</evidence>
<evidence type="ECO:0000256" key="9">
    <source>
        <dbReference type="ARBA" id="ARBA00048679"/>
    </source>
</evidence>
<accession>A0A0S4IMB7</accession>
<dbReference type="InterPro" id="IPR051131">
    <property type="entry name" value="NEK_Ser/Thr_kinase_NIMA"/>
</dbReference>
<dbReference type="SMART" id="SM00220">
    <property type="entry name" value="S_TKc"/>
    <property type="match status" value="1"/>
</dbReference>